<protein>
    <submittedName>
        <fullName evidence="2">7753_t:CDS:1</fullName>
    </submittedName>
</protein>
<feature type="non-terminal residue" evidence="2">
    <location>
        <position position="1"/>
    </location>
</feature>
<dbReference type="Proteomes" id="UP000789759">
    <property type="component" value="Unassembled WGS sequence"/>
</dbReference>
<evidence type="ECO:0000256" key="1">
    <source>
        <dbReference type="SAM" id="MobiDB-lite"/>
    </source>
</evidence>
<dbReference type="AlphaFoldDB" id="A0A9N9K245"/>
<proteinExistence type="predicted"/>
<sequence length="101" mass="11299">TEKTLLSKFKVQFKTPKISTNFFKPKSNPTITKNIVKAFDTIEPKETKQTLSNSLTIDDDDIIMSNSNTNQEPLNINQDTKNPISEPNLNQTSATLPLTTS</sequence>
<name>A0A9N9K245_9GLOM</name>
<gene>
    <name evidence="2" type="ORF">CPELLU_LOCUS18252</name>
</gene>
<accession>A0A9N9K245</accession>
<dbReference type="EMBL" id="CAJVQA010035344">
    <property type="protein sequence ID" value="CAG8807010.1"/>
    <property type="molecule type" value="Genomic_DNA"/>
</dbReference>
<reference evidence="2" key="1">
    <citation type="submission" date="2021-06" db="EMBL/GenBank/DDBJ databases">
        <authorList>
            <person name="Kallberg Y."/>
            <person name="Tangrot J."/>
            <person name="Rosling A."/>
        </authorList>
    </citation>
    <scope>NUCLEOTIDE SEQUENCE</scope>
    <source>
        <strain evidence="2">FL966</strain>
    </source>
</reference>
<comment type="caution">
    <text evidence="2">The sequence shown here is derived from an EMBL/GenBank/DDBJ whole genome shotgun (WGS) entry which is preliminary data.</text>
</comment>
<keyword evidence="3" id="KW-1185">Reference proteome</keyword>
<feature type="compositionally biased region" description="Polar residues" evidence="1">
    <location>
        <begin position="64"/>
        <end position="101"/>
    </location>
</feature>
<evidence type="ECO:0000313" key="2">
    <source>
        <dbReference type="EMBL" id="CAG8807010.1"/>
    </source>
</evidence>
<organism evidence="2 3">
    <name type="scientific">Cetraspora pellucida</name>
    <dbReference type="NCBI Taxonomy" id="1433469"/>
    <lineage>
        <taxon>Eukaryota</taxon>
        <taxon>Fungi</taxon>
        <taxon>Fungi incertae sedis</taxon>
        <taxon>Mucoromycota</taxon>
        <taxon>Glomeromycotina</taxon>
        <taxon>Glomeromycetes</taxon>
        <taxon>Diversisporales</taxon>
        <taxon>Gigasporaceae</taxon>
        <taxon>Cetraspora</taxon>
    </lineage>
</organism>
<feature type="region of interest" description="Disordered" evidence="1">
    <location>
        <begin position="62"/>
        <end position="101"/>
    </location>
</feature>
<evidence type="ECO:0000313" key="3">
    <source>
        <dbReference type="Proteomes" id="UP000789759"/>
    </source>
</evidence>